<dbReference type="Proteomes" id="UP001292094">
    <property type="component" value="Unassembled WGS sequence"/>
</dbReference>
<evidence type="ECO:0000256" key="1">
    <source>
        <dbReference type="SAM" id="MobiDB-lite"/>
    </source>
</evidence>
<keyword evidence="4" id="KW-1185">Reference proteome</keyword>
<dbReference type="EMBL" id="JAWZYT010004664">
    <property type="protein sequence ID" value="KAK4292990.1"/>
    <property type="molecule type" value="Genomic_DNA"/>
</dbReference>
<keyword evidence="2" id="KW-0732">Signal</keyword>
<dbReference type="AlphaFoldDB" id="A0AAE1NPP3"/>
<feature type="chain" id="PRO_5042109414" evidence="2">
    <location>
        <begin position="23"/>
        <end position="140"/>
    </location>
</feature>
<organism evidence="3 4">
    <name type="scientific">Petrolisthes manimaculis</name>
    <dbReference type="NCBI Taxonomy" id="1843537"/>
    <lineage>
        <taxon>Eukaryota</taxon>
        <taxon>Metazoa</taxon>
        <taxon>Ecdysozoa</taxon>
        <taxon>Arthropoda</taxon>
        <taxon>Crustacea</taxon>
        <taxon>Multicrustacea</taxon>
        <taxon>Malacostraca</taxon>
        <taxon>Eumalacostraca</taxon>
        <taxon>Eucarida</taxon>
        <taxon>Decapoda</taxon>
        <taxon>Pleocyemata</taxon>
        <taxon>Anomura</taxon>
        <taxon>Galatheoidea</taxon>
        <taxon>Porcellanidae</taxon>
        <taxon>Petrolisthes</taxon>
    </lineage>
</organism>
<proteinExistence type="predicted"/>
<evidence type="ECO:0000256" key="2">
    <source>
        <dbReference type="SAM" id="SignalP"/>
    </source>
</evidence>
<accession>A0AAE1NPP3</accession>
<feature type="compositionally biased region" description="Basic and acidic residues" evidence="1">
    <location>
        <begin position="75"/>
        <end position="87"/>
    </location>
</feature>
<protein>
    <submittedName>
        <fullName evidence="3">Uncharacterized protein</fullName>
    </submittedName>
</protein>
<reference evidence="3" key="1">
    <citation type="submission" date="2023-11" db="EMBL/GenBank/DDBJ databases">
        <title>Genome assemblies of two species of porcelain crab, Petrolisthes cinctipes and Petrolisthes manimaculis (Anomura: Porcellanidae).</title>
        <authorList>
            <person name="Angst P."/>
        </authorList>
    </citation>
    <scope>NUCLEOTIDE SEQUENCE</scope>
    <source>
        <strain evidence="3">PB745_02</strain>
        <tissue evidence="3">Gill</tissue>
    </source>
</reference>
<evidence type="ECO:0000313" key="3">
    <source>
        <dbReference type="EMBL" id="KAK4292990.1"/>
    </source>
</evidence>
<sequence>TLQRSWLACPRLTLVPIFTVEGCSVLQGAVEESVAWRGARGGRLAGGEGGGGGGVECQWKRERTKELASSQTSESHFRWSEHQREILHPSQPFTSRRYTSQPFTSQHFTSQHFTSQHFTSQPFTSQPFTSQPFTSQPFTS</sequence>
<evidence type="ECO:0000313" key="4">
    <source>
        <dbReference type="Proteomes" id="UP001292094"/>
    </source>
</evidence>
<comment type="caution">
    <text evidence="3">The sequence shown here is derived from an EMBL/GenBank/DDBJ whole genome shotgun (WGS) entry which is preliminary data.</text>
</comment>
<feature type="signal peptide" evidence="2">
    <location>
        <begin position="1"/>
        <end position="22"/>
    </location>
</feature>
<name>A0AAE1NPP3_9EUCA</name>
<feature type="non-terminal residue" evidence="3">
    <location>
        <position position="1"/>
    </location>
</feature>
<feature type="region of interest" description="Disordered" evidence="1">
    <location>
        <begin position="69"/>
        <end position="140"/>
    </location>
</feature>
<gene>
    <name evidence="3" type="ORF">Pmani_034268</name>
</gene>
<feature type="compositionally biased region" description="Polar residues" evidence="1">
    <location>
        <begin position="91"/>
        <end position="140"/>
    </location>
</feature>